<dbReference type="EMBL" id="JBHLUE010000002">
    <property type="protein sequence ID" value="MFC0563394.1"/>
    <property type="molecule type" value="Genomic_DNA"/>
</dbReference>
<evidence type="ECO:0000313" key="3">
    <source>
        <dbReference type="Proteomes" id="UP001589894"/>
    </source>
</evidence>
<dbReference type="Proteomes" id="UP001589894">
    <property type="component" value="Unassembled WGS sequence"/>
</dbReference>
<evidence type="ECO:0000313" key="2">
    <source>
        <dbReference type="EMBL" id="MFC0563394.1"/>
    </source>
</evidence>
<dbReference type="Gene3D" id="3.30.1050.10">
    <property type="entry name" value="SCP2 sterol-binding domain"/>
    <property type="match status" value="1"/>
</dbReference>
<organism evidence="2 3">
    <name type="scientific">Plantactinospora siamensis</name>
    <dbReference type="NCBI Taxonomy" id="555372"/>
    <lineage>
        <taxon>Bacteria</taxon>
        <taxon>Bacillati</taxon>
        <taxon>Actinomycetota</taxon>
        <taxon>Actinomycetes</taxon>
        <taxon>Micromonosporales</taxon>
        <taxon>Micromonosporaceae</taxon>
        <taxon>Plantactinospora</taxon>
    </lineage>
</organism>
<dbReference type="Pfam" id="PF02036">
    <property type="entry name" value="SCP2"/>
    <property type="match status" value="1"/>
</dbReference>
<dbReference type="InterPro" id="IPR036527">
    <property type="entry name" value="SCP2_sterol-bd_dom_sf"/>
</dbReference>
<proteinExistence type="predicted"/>
<dbReference type="SUPFAM" id="SSF55718">
    <property type="entry name" value="SCP-like"/>
    <property type="match status" value="1"/>
</dbReference>
<reference evidence="2 3" key="1">
    <citation type="submission" date="2024-09" db="EMBL/GenBank/DDBJ databases">
        <authorList>
            <person name="Sun Q."/>
            <person name="Mori K."/>
        </authorList>
    </citation>
    <scope>NUCLEOTIDE SEQUENCE [LARGE SCALE GENOMIC DNA]</scope>
    <source>
        <strain evidence="2 3">TBRC 2205</strain>
    </source>
</reference>
<accession>A0ABV6NRT3</accession>
<dbReference type="InterPro" id="IPR003033">
    <property type="entry name" value="SCP2_sterol-bd_dom"/>
</dbReference>
<name>A0ABV6NRT3_9ACTN</name>
<evidence type="ECO:0000259" key="1">
    <source>
        <dbReference type="Pfam" id="PF02036"/>
    </source>
</evidence>
<sequence length="121" mass="13619">MVEAIERFFAEIDRRGPELLPPKYSGTIRIDLSEGQVTTQFMLIIEHGRVQVRREDLEADCVVQGRPEVFGDVITGRRGLYAAVWRNLISVEGQFPLLTPLRELLAIAPDLHQPTPTRPGA</sequence>
<feature type="domain" description="SCP2" evidence="1">
    <location>
        <begin position="23"/>
        <end position="105"/>
    </location>
</feature>
<dbReference type="RefSeq" id="WP_377335851.1">
    <property type="nucleotide sequence ID" value="NZ_JBHLUE010000002.1"/>
</dbReference>
<comment type="caution">
    <text evidence="2">The sequence shown here is derived from an EMBL/GenBank/DDBJ whole genome shotgun (WGS) entry which is preliminary data.</text>
</comment>
<protein>
    <submittedName>
        <fullName evidence="2">SCP2 sterol-binding domain-containing protein</fullName>
    </submittedName>
</protein>
<keyword evidence="3" id="KW-1185">Reference proteome</keyword>
<gene>
    <name evidence="2" type="ORF">ACFFHU_04335</name>
</gene>